<dbReference type="InterPro" id="IPR004096">
    <property type="entry name" value="V4R"/>
</dbReference>
<evidence type="ECO:0000259" key="2">
    <source>
        <dbReference type="SMART" id="SM00989"/>
    </source>
</evidence>
<keyword evidence="4" id="KW-1185">Reference proteome</keyword>
<dbReference type="InterPro" id="IPR042070">
    <property type="entry name" value="PucR_C-HTH_sf"/>
</dbReference>
<dbReference type="Pfam" id="PF06505">
    <property type="entry name" value="XylR_N"/>
    <property type="match status" value="1"/>
</dbReference>
<evidence type="ECO:0000313" key="4">
    <source>
        <dbReference type="Proteomes" id="UP000538292"/>
    </source>
</evidence>
<evidence type="ECO:0000256" key="1">
    <source>
        <dbReference type="ARBA" id="ARBA00006754"/>
    </source>
</evidence>
<dbReference type="Gene3D" id="1.10.10.2840">
    <property type="entry name" value="PucR C-terminal helix-turn-helix domain"/>
    <property type="match status" value="1"/>
</dbReference>
<protein>
    <submittedName>
        <fullName evidence="3">XylR N-terminal domain-containing protein</fullName>
    </submittedName>
</protein>
<sequence>MESFRLELNQLYSDGKNDNVSYERVITIPISAMGTLRTELIETLGRERAKGFLLRYGWHCGMCDGNKAKKLTWKNDEELVLAGPRLHTLHGHVHVVPDRIEVDIGQGRIYLEGYWKNSYEAREQIRLFGVSKKPVCHFLSGYASGYLSTVMGKKVIAYELQCEGMGDSECHWVCKSVEDWGEEIAEELKFYEVNNIIDELDQTYKKLKHERDNLSKAYQVHRKLMKEILQQNHLISIANVLYQSMGIKVLIEDSHLDLLAAGGVAMKEAENYSKQFKKSFNTDDLVQTSFLVVSKNHRRLITPIYLRRKVIGYCSFLYQDSYPREVDKLILEQAALTCSLHMLNERIRVQVENRMRGNLLEDILNHRITQAEMIKRTRLIGFNWKNSGLFMIAFNQFINHQTIEDELEFNDRFIVNLLNFFKHRNLDVLIGQKAGHVVILLVENKELENPGKKEELCRTLIRYFSKRYKGCCFKLGISSSSCDIKDVSNLYEEALACLKIADNNEDVIFFDSLGIVGILFQTRNLDGLRRYAHKILGSLIKEDKPKNMQLTKTLYHYLNNASNIHKTARAMNFSVSGLRYRLNRITEILQVDLTQPSMMHQIYLALQSLIVLGELDIREGKAGQQ</sequence>
<dbReference type="InterPro" id="IPR025736">
    <property type="entry name" value="PucR_C-HTH_dom"/>
</dbReference>
<dbReference type="InterPro" id="IPR051448">
    <property type="entry name" value="CdaR-like_regulators"/>
</dbReference>
<dbReference type="PANTHER" id="PTHR33744">
    <property type="entry name" value="CARBOHYDRATE DIACID REGULATOR"/>
    <property type="match status" value="1"/>
</dbReference>
<comment type="similarity">
    <text evidence="1">Belongs to the CdaR family.</text>
</comment>
<dbReference type="SUPFAM" id="SSF111126">
    <property type="entry name" value="Ligand-binding domain in the NO signalling and Golgi transport"/>
    <property type="match status" value="1"/>
</dbReference>
<dbReference type="Proteomes" id="UP000538292">
    <property type="component" value="Unassembled WGS sequence"/>
</dbReference>
<dbReference type="Pfam" id="PF02830">
    <property type="entry name" value="V4R"/>
    <property type="match status" value="1"/>
</dbReference>
<organism evidence="3 4">
    <name type="scientific">Thermoactinomyces mirandus</name>
    <dbReference type="NCBI Taxonomy" id="2756294"/>
    <lineage>
        <taxon>Bacteria</taxon>
        <taxon>Bacillati</taxon>
        <taxon>Bacillota</taxon>
        <taxon>Bacilli</taxon>
        <taxon>Bacillales</taxon>
        <taxon>Thermoactinomycetaceae</taxon>
        <taxon>Thermoactinomyces</taxon>
    </lineage>
</organism>
<dbReference type="Pfam" id="PF17853">
    <property type="entry name" value="GGDEF_2"/>
    <property type="match status" value="1"/>
</dbReference>
<dbReference type="SMART" id="SM00989">
    <property type="entry name" value="V4R"/>
    <property type="match status" value="1"/>
</dbReference>
<feature type="domain" description="4-vinyl reductase 4VR" evidence="2">
    <location>
        <begin position="114"/>
        <end position="176"/>
    </location>
</feature>
<dbReference type="Gene3D" id="3.30.1380.20">
    <property type="entry name" value="Trafficking protein particle complex subunit 3"/>
    <property type="match status" value="1"/>
</dbReference>
<gene>
    <name evidence="3" type="ORF">H2C83_03490</name>
</gene>
<dbReference type="InterPro" id="IPR010523">
    <property type="entry name" value="XylR_N"/>
</dbReference>
<dbReference type="RefSeq" id="WP_181737817.1">
    <property type="nucleotide sequence ID" value="NZ_JACEOL010000009.1"/>
</dbReference>
<dbReference type="InterPro" id="IPR024096">
    <property type="entry name" value="NO_sig/Golgi_transp_ligand-bd"/>
</dbReference>
<proteinExistence type="inferred from homology"/>
<reference evidence="3 4" key="1">
    <citation type="submission" date="2020-07" db="EMBL/GenBank/DDBJ databases">
        <title>Thermoactinomyces phylogeny.</title>
        <authorList>
            <person name="Dunlap C."/>
        </authorList>
    </citation>
    <scope>NUCLEOTIDE SEQUENCE [LARGE SCALE GENOMIC DNA]</scope>
    <source>
        <strain evidence="3 4">AMNI-1</strain>
    </source>
</reference>
<evidence type="ECO:0000313" key="3">
    <source>
        <dbReference type="EMBL" id="MBA4601396.1"/>
    </source>
</evidence>
<name>A0A7W1XQM0_9BACL</name>
<comment type="caution">
    <text evidence="3">The sequence shown here is derived from an EMBL/GenBank/DDBJ whole genome shotgun (WGS) entry which is preliminary data.</text>
</comment>
<dbReference type="AlphaFoldDB" id="A0A7W1XQM0"/>
<dbReference type="Pfam" id="PF13556">
    <property type="entry name" value="HTH_30"/>
    <property type="match status" value="1"/>
</dbReference>
<dbReference type="InterPro" id="IPR041522">
    <property type="entry name" value="CdaR_GGDEF"/>
</dbReference>
<accession>A0A7W1XQM0</accession>
<dbReference type="PANTHER" id="PTHR33744:SF1">
    <property type="entry name" value="DNA-BINDING TRANSCRIPTIONAL ACTIVATOR ADER"/>
    <property type="match status" value="1"/>
</dbReference>
<dbReference type="EMBL" id="JACEOL010000009">
    <property type="protein sequence ID" value="MBA4601396.1"/>
    <property type="molecule type" value="Genomic_DNA"/>
</dbReference>